<evidence type="ECO:0000256" key="5">
    <source>
        <dbReference type="ARBA" id="ARBA00022683"/>
    </source>
</evidence>
<evidence type="ECO:0000256" key="4">
    <source>
        <dbReference type="ARBA" id="ARBA00022679"/>
    </source>
</evidence>
<name>A0ABW3RRB6_9BACL</name>
<keyword evidence="3 8" id="KW-0762">Sugar transport</keyword>
<comment type="caution">
    <text evidence="8">The sequence shown here is derived from an EMBL/GenBank/DDBJ whole genome shotgun (WGS) entry which is preliminary data.</text>
</comment>
<dbReference type="NCBIfam" id="TIGR00830">
    <property type="entry name" value="PTBA"/>
    <property type="match status" value="1"/>
</dbReference>
<protein>
    <submittedName>
        <fullName evidence="8">PTS glucose transporter subunit IIA</fullName>
    </submittedName>
</protein>
<keyword evidence="5" id="KW-0598">Phosphotransferase system</keyword>
<organism evidence="8 9">
    <name type="scientific">Paenibacillus puldeungensis</name>
    <dbReference type="NCBI Taxonomy" id="696536"/>
    <lineage>
        <taxon>Bacteria</taxon>
        <taxon>Bacillati</taxon>
        <taxon>Bacillota</taxon>
        <taxon>Bacilli</taxon>
        <taxon>Bacillales</taxon>
        <taxon>Paenibacillaceae</taxon>
        <taxon>Paenibacillus</taxon>
    </lineage>
</organism>
<evidence type="ECO:0000256" key="6">
    <source>
        <dbReference type="ARBA" id="ARBA00022777"/>
    </source>
</evidence>
<evidence type="ECO:0000256" key="3">
    <source>
        <dbReference type="ARBA" id="ARBA00022597"/>
    </source>
</evidence>
<keyword evidence="4" id="KW-0808">Transferase</keyword>
<dbReference type="InterPro" id="IPR050890">
    <property type="entry name" value="PTS_EIIA_component"/>
</dbReference>
<evidence type="ECO:0000256" key="1">
    <source>
        <dbReference type="ARBA" id="ARBA00004496"/>
    </source>
</evidence>
<gene>
    <name evidence="8" type="ORF">ACFQ3W_00730</name>
</gene>
<dbReference type="EMBL" id="JBHTLM010000001">
    <property type="protein sequence ID" value="MFD1174833.1"/>
    <property type="molecule type" value="Genomic_DNA"/>
</dbReference>
<keyword evidence="6" id="KW-0418">Kinase</keyword>
<feature type="domain" description="PTS EIIA type-1" evidence="7">
    <location>
        <begin position="31"/>
        <end position="136"/>
    </location>
</feature>
<dbReference type="PANTHER" id="PTHR45008">
    <property type="entry name" value="PTS SYSTEM GLUCOSE-SPECIFIC EIIA COMPONENT"/>
    <property type="match status" value="1"/>
</dbReference>
<evidence type="ECO:0000259" key="7">
    <source>
        <dbReference type="PROSITE" id="PS51093"/>
    </source>
</evidence>
<comment type="subcellular location">
    <subcellularLocation>
        <location evidence="1">Cytoplasm</location>
    </subcellularLocation>
</comment>
<accession>A0ABW3RRB6</accession>
<keyword evidence="2" id="KW-0813">Transport</keyword>
<dbReference type="RefSeq" id="WP_379315604.1">
    <property type="nucleotide sequence ID" value="NZ_JBHTLM010000001.1"/>
</dbReference>
<keyword evidence="9" id="KW-1185">Reference proteome</keyword>
<dbReference type="Proteomes" id="UP001597262">
    <property type="component" value="Unassembled WGS sequence"/>
</dbReference>
<dbReference type="PROSITE" id="PS00371">
    <property type="entry name" value="PTS_EIIA_TYPE_1_HIS"/>
    <property type="match status" value="1"/>
</dbReference>
<dbReference type="Pfam" id="PF00358">
    <property type="entry name" value="PTS_EIIA_1"/>
    <property type="match status" value="1"/>
</dbReference>
<sequence length="162" mass="17570">MFGFRKKQALKVREISLPLVGKIVPLEQVEDEAFSSGVMGKGIAIQPETGKVFSPFKGKVAHLMDKSKHAIILEDECGFQILIHVGMNTVSLKGEGFTAHVKTGDSIEEGQLLLEFDIAAIEQAGYTVVTPVIVPNGQDKVKSVEVNQGNTTAETTIRIHLN</sequence>
<evidence type="ECO:0000313" key="8">
    <source>
        <dbReference type="EMBL" id="MFD1174833.1"/>
    </source>
</evidence>
<evidence type="ECO:0000313" key="9">
    <source>
        <dbReference type="Proteomes" id="UP001597262"/>
    </source>
</evidence>
<dbReference type="PANTHER" id="PTHR45008:SF1">
    <property type="entry name" value="PTS SYSTEM GLUCOSE-SPECIFIC EIIA COMPONENT"/>
    <property type="match status" value="1"/>
</dbReference>
<dbReference type="PROSITE" id="PS51093">
    <property type="entry name" value="PTS_EIIA_TYPE_1"/>
    <property type="match status" value="1"/>
</dbReference>
<reference evidence="9" key="1">
    <citation type="journal article" date="2019" name="Int. J. Syst. Evol. Microbiol.">
        <title>The Global Catalogue of Microorganisms (GCM) 10K type strain sequencing project: providing services to taxonomists for standard genome sequencing and annotation.</title>
        <authorList>
            <consortium name="The Broad Institute Genomics Platform"/>
            <consortium name="The Broad Institute Genome Sequencing Center for Infectious Disease"/>
            <person name="Wu L."/>
            <person name="Ma J."/>
        </authorList>
    </citation>
    <scope>NUCLEOTIDE SEQUENCE [LARGE SCALE GENOMIC DNA]</scope>
    <source>
        <strain evidence="9">CCUG 59189</strain>
    </source>
</reference>
<dbReference type="InterPro" id="IPR001127">
    <property type="entry name" value="PTS_EIIA_1_perm"/>
</dbReference>
<dbReference type="Gene3D" id="2.70.70.10">
    <property type="entry name" value="Glucose Permease (Domain IIA)"/>
    <property type="match status" value="1"/>
</dbReference>
<proteinExistence type="predicted"/>
<evidence type="ECO:0000256" key="2">
    <source>
        <dbReference type="ARBA" id="ARBA00022448"/>
    </source>
</evidence>
<dbReference type="InterPro" id="IPR011055">
    <property type="entry name" value="Dup_hybrid_motif"/>
</dbReference>
<dbReference type="SUPFAM" id="SSF51261">
    <property type="entry name" value="Duplicated hybrid motif"/>
    <property type="match status" value="1"/>
</dbReference>